<proteinExistence type="inferred from homology"/>
<dbReference type="PANTHER" id="PTHR13353">
    <property type="entry name" value="TRANSMEMBRANE PROTEIN 19"/>
    <property type="match status" value="1"/>
</dbReference>
<protein>
    <recommendedName>
        <fullName evidence="10">Transmembrane protein 19</fullName>
    </recommendedName>
</protein>
<comment type="similarity">
    <text evidence="2">Belongs to the TMEM19 family.</text>
</comment>
<keyword evidence="4 7" id="KW-1133">Transmembrane helix</keyword>
<comment type="subcellular location">
    <subcellularLocation>
        <location evidence="1">Membrane</location>
        <topology evidence="1">Multi-pass membrane protein</topology>
    </subcellularLocation>
</comment>
<dbReference type="PANTHER" id="PTHR13353:SF5">
    <property type="entry name" value="TRANSMEMBRANE PROTEIN 19"/>
    <property type="match status" value="1"/>
</dbReference>
<feature type="binding site" evidence="6">
    <location>
        <position position="69"/>
    </location>
    <ligand>
        <name>Zn(2+)</name>
        <dbReference type="ChEBI" id="CHEBI:29105"/>
    </ligand>
</feature>
<feature type="binding site" evidence="6">
    <location>
        <position position="74"/>
    </location>
    <ligand>
        <name>Zn(2+)</name>
        <dbReference type="ChEBI" id="CHEBI:29105"/>
    </ligand>
</feature>
<sequence>MEEDSLNDINQGSSRFRLKKLGEDALGDDVLRKAVELPPGEDPNEWISCHIVDFYNHTNMLFSSVTHLCTKESCPIMSAGPKYEYLWNDRIQYKTPTRMAACEYISNLMNWVNHQIENEALFPIDPEFFYNHYNGKMRMILALGLTFGVIVVSLFKNALSWDGLIATGLVGLATFSNDNLMFLAGVLTFFISGTQLTKYGSSKKKLLDADYKKDGKRNSIQVFCNGFVGSVISVIYTCYFDGKTFPEMSKNERSGMYILLYSYLAFYACCAGDTWASELGPLSNDWPVLIGTRTEVPPGTNGGITKLGLMASALGGAAVGLSMDVMYWIQYYSLLKTHQLPRIPFHFLGSIFGLLGSLIDSYLGSKYQASYLTKDKKISNHKSDPDTKLINGRDILSNNMVNFISLSMTAILGGFLAYAIYCLH</sequence>
<dbReference type="Proteomes" id="UP000245699">
    <property type="component" value="Unassembled WGS sequence"/>
</dbReference>
<dbReference type="InterPro" id="IPR005301">
    <property type="entry name" value="MOB_kinase_act_fam"/>
</dbReference>
<evidence type="ECO:0000256" key="1">
    <source>
        <dbReference type="ARBA" id="ARBA00004141"/>
    </source>
</evidence>
<gene>
    <name evidence="8" type="ORF">BB559_002341</name>
</gene>
<keyword evidence="5 7" id="KW-0472">Membrane</keyword>
<evidence type="ECO:0000256" key="4">
    <source>
        <dbReference type="ARBA" id="ARBA00022989"/>
    </source>
</evidence>
<reference evidence="8 9" key="1">
    <citation type="journal article" date="2018" name="MBio">
        <title>Comparative Genomics Reveals the Core Gene Toolbox for the Fungus-Insect Symbiosis.</title>
        <authorList>
            <person name="Wang Y."/>
            <person name="Stata M."/>
            <person name="Wang W."/>
            <person name="Stajich J.E."/>
            <person name="White M.M."/>
            <person name="Moncalvo J.M."/>
        </authorList>
    </citation>
    <scope>NUCLEOTIDE SEQUENCE [LARGE SCALE GENOMIC DNA]</scope>
    <source>
        <strain evidence="8 9">AUS-77-4</strain>
    </source>
</reference>
<evidence type="ECO:0000256" key="6">
    <source>
        <dbReference type="PIRSR" id="PIRSR605301-1"/>
    </source>
</evidence>
<organism evidence="8 9">
    <name type="scientific">Furculomyces boomerangus</name>
    <dbReference type="NCBI Taxonomy" id="61424"/>
    <lineage>
        <taxon>Eukaryota</taxon>
        <taxon>Fungi</taxon>
        <taxon>Fungi incertae sedis</taxon>
        <taxon>Zoopagomycota</taxon>
        <taxon>Kickxellomycotina</taxon>
        <taxon>Harpellomycetes</taxon>
        <taxon>Harpellales</taxon>
        <taxon>Harpellaceae</taxon>
        <taxon>Furculomyces</taxon>
    </lineage>
</organism>
<feature type="transmembrane region" description="Helical" evidence="7">
    <location>
        <begin position="343"/>
        <end position="363"/>
    </location>
</feature>
<dbReference type="STRING" id="61424.A0A2T9YW61"/>
<evidence type="ECO:0000256" key="7">
    <source>
        <dbReference type="SAM" id="Phobius"/>
    </source>
</evidence>
<feature type="transmembrane region" description="Helical" evidence="7">
    <location>
        <begin position="218"/>
        <end position="236"/>
    </location>
</feature>
<keyword evidence="6" id="KW-0862">Zinc</keyword>
<feature type="transmembrane region" description="Helical" evidence="7">
    <location>
        <begin position="307"/>
        <end position="331"/>
    </location>
</feature>
<dbReference type="OrthoDB" id="30881at2759"/>
<name>A0A2T9YW61_9FUNG</name>
<comment type="caution">
    <text evidence="8">The sequence shown here is derived from an EMBL/GenBank/DDBJ whole genome shotgun (WGS) entry which is preliminary data.</text>
</comment>
<accession>A0A2T9YW61</accession>
<evidence type="ECO:0008006" key="10">
    <source>
        <dbReference type="Google" id="ProtNLM"/>
    </source>
</evidence>
<keyword evidence="6" id="KW-0479">Metal-binding</keyword>
<keyword evidence="9" id="KW-1185">Reference proteome</keyword>
<dbReference type="Gene3D" id="1.20.140.30">
    <property type="entry name" value="MOB kinase activator"/>
    <property type="match status" value="1"/>
</dbReference>
<feature type="transmembrane region" description="Helical" evidence="7">
    <location>
        <begin position="139"/>
        <end position="159"/>
    </location>
</feature>
<feature type="transmembrane region" description="Helical" evidence="7">
    <location>
        <begin position="400"/>
        <end position="421"/>
    </location>
</feature>
<dbReference type="SMART" id="SM01388">
    <property type="entry name" value="Mob1_phocein"/>
    <property type="match status" value="1"/>
</dbReference>
<evidence type="ECO:0000256" key="3">
    <source>
        <dbReference type="ARBA" id="ARBA00022692"/>
    </source>
</evidence>
<dbReference type="Pfam" id="PF01940">
    <property type="entry name" value="DUF92"/>
    <property type="match status" value="1"/>
</dbReference>
<dbReference type="AlphaFoldDB" id="A0A2T9YW61"/>
<evidence type="ECO:0000313" key="8">
    <source>
        <dbReference type="EMBL" id="PVU96568.1"/>
    </source>
</evidence>
<evidence type="ECO:0000256" key="2">
    <source>
        <dbReference type="ARBA" id="ARBA00009012"/>
    </source>
</evidence>
<dbReference type="Pfam" id="PF03637">
    <property type="entry name" value="Mob1_phocein"/>
    <property type="match status" value="1"/>
</dbReference>
<dbReference type="InterPro" id="IPR036703">
    <property type="entry name" value="MOB_kinase_act_sf"/>
</dbReference>
<feature type="transmembrane region" description="Helical" evidence="7">
    <location>
        <begin position="256"/>
        <end position="276"/>
    </location>
</feature>
<feature type="transmembrane region" description="Helical" evidence="7">
    <location>
        <begin position="179"/>
        <end position="197"/>
    </location>
</feature>
<evidence type="ECO:0000313" key="9">
    <source>
        <dbReference type="Proteomes" id="UP000245699"/>
    </source>
</evidence>
<dbReference type="SUPFAM" id="SSF101152">
    <property type="entry name" value="Mob1/phocein"/>
    <property type="match status" value="1"/>
</dbReference>
<keyword evidence="3 7" id="KW-0812">Transmembrane</keyword>
<evidence type="ECO:0000256" key="5">
    <source>
        <dbReference type="ARBA" id="ARBA00023136"/>
    </source>
</evidence>
<dbReference type="GO" id="GO:0016020">
    <property type="term" value="C:membrane"/>
    <property type="evidence" value="ECO:0007669"/>
    <property type="project" value="UniProtKB-SubCell"/>
</dbReference>
<dbReference type="EMBL" id="MBFT01000138">
    <property type="protein sequence ID" value="PVU96568.1"/>
    <property type="molecule type" value="Genomic_DNA"/>
</dbReference>
<dbReference type="InterPro" id="IPR002794">
    <property type="entry name" value="DUF92_TMEM19"/>
</dbReference>